<sequence>MQSPYLKTPAVFLPAKRLLYMTESHVTDSDALRSQISAVTSETNMADKKVLNLCKSLFSSRSSSINAKFFRYFTRYLSSTATNLNEENRICFVTDGCSTEELETVQDLVVGNLEVCGNFISEEEQTLLLKEIEPYLKRQKYQYDHWDNAIHGYRETEKPRWSQECLSVFQRIRDVAFKPGMELLPHVHALDLAKNGYIKPHIDSIKFCGAIISGLSLLSPSVMRFKHEKLCNVKVDTLLQPRSLYIIRDAVRYEFTHEILKEEESVWRGKTVPRDRRISLVLRCQP</sequence>
<dbReference type="InterPro" id="IPR037151">
    <property type="entry name" value="AlkB-like_sf"/>
</dbReference>
<gene>
    <name evidence="2" type="ORF">PMEA_00006894</name>
</gene>
<comment type="cofactor">
    <cofactor evidence="1">
        <name>Fe(2+)</name>
        <dbReference type="ChEBI" id="CHEBI:29033"/>
    </cofactor>
</comment>
<keyword evidence="3" id="KW-1185">Reference proteome</keyword>
<dbReference type="SUPFAM" id="SSF51197">
    <property type="entry name" value="Clavaminate synthase-like"/>
    <property type="match status" value="1"/>
</dbReference>
<evidence type="ECO:0000313" key="3">
    <source>
        <dbReference type="Proteomes" id="UP001159428"/>
    </source>
</evidence>
<dbReference type="EMBL" id="CALNXJ010000015">
    <property type="protein sequence ID" value="CAH3116020.1"/>
    <property type="molecule type" value="Genomic_DNA"/>
</dbReference>
<evidence type="ECO:0000313" key="2">
    <source>
        <dbReference type="EMBL" id="CAH3116020.1"/>
    </source>
</evidence>
<dbReference type="GO" id="GO:0006974">
    <property type="term" value="P:DNA damage response"/>
    <property type="evidence" value="ECO:0007669"/>
    <property type="project" value="InterPro"/>
</dbReference>
<dbReference type="GO" id="GO:0006631">
    <property type="term" value="P:fatty acid metabolic process"/>
    <property type="evidence" value="ECO:0007669"/>
    <property type="project" value="TreeGrafter"/>
</dbReference>
<dbReference type="GO" id="GO:0005759">
    <property type="term" value="C:mitochondrial matrix"/>
    <property type="evidence" value="ECO:0007669"/>
    <property type="project" value="TreeGrafter"/>
</dbReference>
<dbReference type="PANTHER" id="PTHR21052:SF0">
    <property type="entry name" value="ALPHA-KETOGLUTARATE-DEPENDENT DIOXYGENASE ALKB HOMOLOG 7, MITOCHONDRIAL"/>
    <property type="match status" value="1"/>
</dbReference>
<evidence type="ECO:0000256" key="1">
    <source>
        <dbReference type="ARBA" id="ARBA00001954"/>
    </source>
</evidence>
<protein>
    <recommendedName>
        <fullName evidence="4">Alpha-ketoglutarate-dependent dioxygenase AlkB-like domain-containing protein</fullName>
    </recommendedName>
</protein>
<dbReference type="InterPro" id="IPR032870">
    <property type="entry name" value="ALKBH7-like"/>
</dbReference>
<dbReference type="Gene3D" id="2.60.120.590">
    <property type="entry name" value="Alpha-ketoglutarate-dependent dioxygenase AlkB-like"/>
    <property type="match status" value="1"/>
</dbReference>
<name>A0AAU9WJM4_9CNID</name>
<proteinExistence type="predicted"/>
<reference evidence="2 3" key="1">
    <citation type="submission" date="2022-05" db="EMBL/GenBank/DDBJ databases">
        <authorList>
            <consortium name="Genoscope - CEA"/>
            <person name="William W."/>
        </authorList>
    </citation>
    <scope>NUCLEOTIDE SEQUENCE [LARGE SCALE GENOMIC DNA]</scope>
</reference>
<evidence type="ECO:0008006" key="4">
    <source>
        <dbReference type="Google" id="ProtNLM"/>
    </source>
</evidence>
<dbReference type="PANTHER" id="PTHR21052">
    <property type="entry name" value="SPERMATOGENESIS ASSOCIATED 11-RELATED"/>
    <property type="match status" value="1"/>
</dbReference>
<comment type="caution">
    <text evidence="2">The sequence shown here is derived from an EMBL/GenBank/DDBJ whole genome shotgun (WGS) entry which is preliminary data.</text>
</comment>
<dbReference type="Proteomes" id="UP001159428">
    <property type="component" value="Unassembled WGS sequence"/>
</dbReference>
<organism evidence="2 3">
    <name type="scientific">Pocillopora meandrina</name>
    <dbReference type="NCBI Taxonomy" id="46732"/>
    <lineage>
        <taxon>Eukaryota</taxon>
        <taxon>Metazoa</taxon>
        <taxon>Cnidaria</taxon>
        <taxon>Anthozoa</taxon>
        <taxon>Hexacorallia</taxon>
        <taxon>Scleractinia</taxon>
        <taxon>Astrocoeniina</taxon>
        <taxon>Pocilloporidae</taxon>
        <taxon>Pocillopora</taxon>
    </lineage>
</organism>
<accession>A0AAU9WJM4</accession>
<dbReference type="AlphaFoldDB" id="A0AAU9WJM4"/>